<proteinExistence type="predicted"/>
<protein>
    <submittedName>
        <fullName evidence="1">Uncharacterized protein</fullName>
    </submittedName>
</protein>
<dbReference type="Proteomes" id="UP001307889">
    <property type="component" value="Chromosome 5"/>
</dbReference>
<name>A0ABN7AQG9_9HEMI</name>
<gene>
    <name evidence="1" type="ORF">NTJ_07259</name>
</gene>
<evidence type="ECO:0000313" key="1">
    <source>
        <dbReference type="EMBL" id="BES94450.1"/>
    </source>
</evidence>
<dbReference type="EMBL" id="AP028913">
    <property type="protein sequence ID" value="BES94450.1"/>
    <property type="molecule type" value="Genomic_DNA"/>
</dbReference>
<sequence length="82" mass="8988">MFLAEQEDSGDSSKSKVGQEKVLMRLGAGRERHALQDVTVSVHLIGRSPFPMPTCANISDLLFEGSPDKTTYSSDVCHPHIM</sequence>
<keyword evidence="2" id="KW-1185">Reference proteome</keyword>
<reference evidence="1 2" key="1">
    <citation type="submission" date="2023-09" db="EMBL/GenBank/DDBJ databases">
        <title>Nesidiocoris tenuis whole genome shotgun sequence.</title>
        <authorList>
            <person name="Shibata T."/>
            <person name="Shimoda M."/>
            <person name="Kobayashi T."/>
            <person name="Uehara T."/>
        </authorList>
    </citation>
    <scope>NUCLEOTIDE SEQUENCE [LARGE SCALE GENOMIC DNA]</scope>
    <source>
        <strain evidence="1 2">Japan</strain>
    </source>
</reference>
<evidence type="ECO:0000313" key="2">
    <source>
        <dbReference type="Proteomes" id="UP001307889"/>
    </source>
</evidence>
<organism evidence="1 2">
    <name type="scientific">Nesidiocoris tenuis</name>
    <dbReference type="NCBI Taxonomy" id="355587"/>
    <lineage>
        <taxon>Eukaryota</taxon>
        <taxon>Metazoa</taxon>
        <taxon>Ecdysozoa</taxon>
        <taxon>Arthropoda</taxon>
        <taxon>Hexapoda</taxon>
        <taxon>Insecta</taxon>
        <taxon>Pterygota</taxon>
        <taxon>Neoptera</taxon>
        <taxon>Paraneoptera</taxon>
        <taxon>Hemiptera</taxon>
        <taxon>Heteroptera</taxon>
        <taxon>Panheteroptera</taxon>
        <taxon>Cimicomorpha</taxon>
        <taxon>Miridae</taxon>
        <taxon>Dicyphina</taxon>
        <taxon>Nesidiocoris</taxon>
    </lineage>
</organism>
<accession>A0ABN7AQG9</accession>